<feature type="signal peptide" evidence="5">
    <location>
        <begin position="1"/>
        <end position="29"/>
    </location>
</feature>
<keyword evidence="2" id="KW-0812">Transmembrane</keyword>
<accession>A0ABN2AW10</accession>
<dbReference type="RefSeq" id="WP_181411033.1">
    <property type="nucleotide sequence ID" value="NZ_BAAAOR010000025.1"/>
</dbReference>
<evidence type="ECO:0000256" key="2">
    <source>
        <dbReference type="ARBA" id="ARBA00022692"/>
    </source>
</evidence>
<dbReference type="Proteomes" id="UP001500842">
    <property type="component" value="Unassembled WGS sequence"/>
</dbReference>
<keyword evidence="4" id="KW-0472">Membrane</keyword>
<feature type="chain" id="PRO_5045310885" description="Neutral zinc metallopeptidase" evidence="5">
    <location>
        <begin position="30"/>
        <end position="265"/>
    </location>
</feature>
<organism evidence="6 7">
    <name type="scientific">Nocardioides humi</name>
    <dbReference type="NCBI Taxonomy" id="449461"/>
    <lineage>
        <taxon>Bacteria</taxon>
        <taxon>Bacillati</taxon>
        <taxon>Actinomycetota</taxon>
        <taxon>Actinomycetes</taxon>
        <taxon>Propionibacteriales</taxon>
        <taxon>Nocardioidaceae</taxon>
        <taxon>Nocardioides</taxon>
    </lineage>
</organism>
<protein>
    <recommendedName>
        <fullName evidence="8">Neutral zinc metallopeptidase</fullName>
    </recommendedName>
</protein>
<keyword evidence="3" id="KW-1133">Transmembrane helix</keyword>
<sequence length="265" mass="28687">MRARRLSVLVCLTALIVALVGTSAPPATAGDARVLKHASIYHAKKIKGHGCAIPTIPLDTTANVTAYYQALAPCLKRDWKKVVKSAKKRFHAPKLVVWTGVSKKSKCGAYTGLSFYCSAKRGTVFMYADEITQLWAAWPGNPVAQRNIRLAALHTLAHEYGHHIQHLSGVLGAWHRSSIRAGAAKRATLERRLELQASCLGNLFLQAEAASVGLTPAEAADFGWSTIAVANHGSTTSQQYWITRGRTHARVKACNTWKAPAALVS</sequence>
<dbReference type="EMBL" id="BAAAOR010000025">
    <property type="protein sequence ID" value="GAA1527446.1"/>
    <property type="molecule type" value="Genomic_DNA"/>
</dbReference>
<evidence type="ECO:0000256" key="3">
    <source>
        <dbReference type="ARBA" id="ARBA00022989"/>
    </source>
</evidence>
<reference evidence="6 7" key="1">
    <citation type="journal article" date="2019" name="Int. J. Syst. Evol. Microbiol.">
        <title>The Global Catalogue of Microorganisms (GCM) 10K type strain sequencing project: providing services to taxonomists for standard genome sequencing and annotation.</title>
        <authorList>
            <consortium name="The Broad Institute Genomics Platform"/>
            <consortium name="The Broad Institute Genome Sequencing Center for Infectious Disease"/>
            <person name="Wu L."/>
            <person name="Ma J."/>
        </authorList>
    </citation>
    <scope>NUCLEOTIDE SEQUENCE [LARGE SCALE GENOMIC DNA]</scope>
    <source>
        <strain evidence="6 7">JCM 14942</strain>
    </source>
</reference>
<comment type="subcellular location">
    <subcellularLocation>
        <location evidence="1">Membrane</location>
        <topology evidence="1">Single-pass membrane protein</topology>
    </subcellularLocation>
</comment>
<evidence type="ECO:0000313" key="6">
    <source>
        <dbReference type="EMBL" id="GAA1527446.1"/>
    </source>
</evidence>
<dbReference type="InterPro" id="IPR007343">
    <property type="entry name" value="Uncharacterised_pept_Zn_put"/>
</dbReference>
<evidence type="ECO:0000256" key="4">
    <source>
        <dbReference type="ARBA" id="ARBA00023136"/>
    </source>
</evidence>
<dbReference type="PANTHER" id="PTHR30168">
    <property type="entry name" value="PUTATIVE MEMBRANE PROTEIN YPFJ"/>
    <property type="match status" value="1"/>
</dbReference>
<evidence type="ECO:0000313" key="7">
    <source>
        <dbReference type="Proteomes" id="UP001500842"/>
    </source>
</evidence>
<gene>
    <name evidence="6" type="ORF">GCM10009788_33590</name>
</gene>
<evidence type="ECO:0000256" key="1">
    <source>
        <dbReference type="ARBA" id="ARBA00004167"/>
    </source>
</evidence>
<keyword evidence="5" id="KW-0732">Signal</keyword>
<comment type="caution">
    <text evidence="6">The sequence shown here is derived from an EMBL/GenBank/DDBJ whole genome shotgun (WGS) entry which is preliminary data.</text>
</comment>
<dbReference type="PANTHER" id="PTHR30168:SF0">
    <property type="entry name" value="INNER MEMBRANE PROTEIN"/>
    <property type="match status" value="1"/>
</dbReference>
<evidence type="ECO:0008006" key="8">
    <source>
        <dbReference type="Google" id="ProtNLM"/>
    </source>
</evidence>
<dbReference type="Pfam" id="PF04228">
    <property type="entry name" value="Zn_peptidase"/>
    <property type="match status" value="1"/>
</dbReference>
<keyword evidence="7" id="KW-1185">Reference proteome</keyword>
<name>A0ABN2AW10_9ACTN</name>
<proteinExistence type="predicted"/>
<evidence type="ECO:0000256" key="5">
    <source>
        <dbReference type="SAM" id="SignalP"/>
    </source>
</evidence>